<sequence>CSDAENVFDGFELQHKRKQVVEVSGSTAMKVRHFFSSSSPLAFRFRMAHQIKEIRDRLDKVAADGIRFGLATISIDLGLVVQRREMTHSHVDASDVIGRENDREEIIKLLMQPHPHGDGDKSLCVIPIVGIGGLGKTTLAKLVFNDKRMDDLFRLKMWIFDSGSYSPRKP</sequence>
<reference evidence="3 4" key="1">
    <citation type="journal article" date="2018" name="Front. Plant Sci.">
        <title>Red Clover (Trifolium pratense) and Zigzag Clover (T. medium) - A Picture of Genomic Similarities and Differences.</title>
        <authorList>
            <person name="Dluhosova J."/>
            <person name="Istvanek J."/>
            <person name="Nedelnik J."/>
            <person name="Repkova J."/>
        </authorList>
    </citation>
    <scope>NUCLEOTIDE SEQUENCE [LARGE SCALE GENOMIC DNA]</scope>
    <source>
        <strain evidence="4">cv. 10/8</strain>
        <tissue evidence="3">Leaf</tissue>
    </source>
</reference>
<feature type="non-terminal residue" evidence="3">
    <location>
        <position position="1"/>
    </location>
</feature>
<dbReference type="InterPro" id="IPR027417">
    <property type="entry name" value="P-loop_NTPase"/>
</dbReference>
<keyword evidence="1" id="KW-0611">Plant defense</keyword>
<dbReference type="PANTHER" id="PTHR36766">
    <property type="entry name" value="PLANT BROAD-SPECTRUM MILDEW RESISTANCE PROTEIN RPW8"/>
    <property type="match status" value="1"/>
</dbReference>
<dbReference type="SUPFAM" id="SSF52540">
    <property type="entry name" value="P-loop containing nucleoside triphosphate hydrolases"/>
    <property type="match status" value="1"/>
</dbReference>
<proteinExistence type="predicted"/>
<dbReference type="PANTHER" id="PTHR36766:SF61">
    <property type="entry name" value="NB-ARC DOMAIN DISEASE RESISTANCE PROTEIN"/>
    <property type="match status" value="1"/>
</dbReference>
<keyword evidence="4" id="KW-1185">Reference proteome</keyword>
<evidence type="ECO:0000256" key="1">
    <source>
        <dbReference type="ARBA" id="ARBA00022821"/>
    </source>
</evidence>
<protein>
    <submittedName>
        <fullName evidence="3">Disease resistance protein</fullName>
    </submittedName>
</protein>
<organism evidence="3 4">
    <name type="scientific">Trifolium medium</name>
    <dbReference type="NCBI Taxonomy" id="97028"/>
    <lineage>
        <taxon>Eukaryota</taxon>
        <taxon>Viridiplantae</taxon>
        <taxon>Streptophyta</taxon>
        <taxon>Embryophyta</taxon>
        <taxon>Tracheophyta</taxon>
        <taxon>Spermatophyta</taxon>
        <taxon>Magnoliopsida</taxon>
        <taxon>eudicotyledons</taxon>
        <taxon>Gunneridae</taxon>
        <taxon>Pentapetalae</taxon>
        <taxon>rosids</taxon>
        <taxon>fabids</taxon>
        <taxon>Fabales</taxon>
        <taxon>Fabaceae</taxon>
        <taxon>Papilionoideae</taxon>
        <taxon>50 kb inversion clade</taxon>
        <taxon>NPAAA clade</taxon>
        <taxon>Hologalegina</taxon>
        <taxon>IRL clade</taxon>
        <taxon>Trifolieae</taxon>
        <taxon>Trifolium</taxon>
    </lineage>
</organism>
<dbReference type="Proteomes" id="UP000265520">
    <property type="component" value="Unassembled WGS sequence"/>
</dbReference>
<name>A0A392P4D2_9FABA</name>
<dbReference type="GO" id="GO:0006952">
    <property type="term" value="P:defense response"/>
    <property type="evidence" value="ECO:0007669"/>
    <property type="project" value="UniProtKB-KW"/>
</dbReference>
<dbReference type="Pfam" id="PF00931">
    <property type="entry name" value="NB-ARC"/>
    <property type="match status" value="1"/>
</dbReference>
<accession>A0A392P4D2</accession>
<evidence type="ECO:0000313" key="4">
    <source>
        <dbReference type="Proteomes" id="UP000265520"/>
    </source>
</evidence>
<dbReference type="GO" id="GO:0043531">
    <property type="term" value="F:ADP binding"/>
    <property type="evidence" value="ECO:0007669"/>
    <property type="project" value="InterPro"/>
</dbReference>
<evidence type="ECO:0000313" key="3">
    <source>
        <dbReference type="EMBL" id="MCI06857.1"/>
    </source>
</evidence>
<dbReference type="Gene3D" id="3.40.50.300">
    <property type="entry name" value="P-loop containing nucleotide triphosphate hydrolases"/>
    <property type="match status" value="1"/>
</dbReference>
<dbReference type="EMBL" id="LXQA010063312">
    <property type="protein sequence ID" value="MCI06857.1"/>
    <property type="molecule type" value="Genomic_DNA"/>
</dbReference>
<dbReference type="AlphaFoldDB" id="A0A392P4D2"/>
<dbReference type="InterPro" id="IPR002182">
    <property type="entry name" value="NB-ARC"/>
</dbReference>
<feature type="domain" description="NB-ARC" evidence="2">
    <location>
        <begin position="101"/>
        <end position="166"/>
    </location>
</feature>
<comment type="caution">
    <text evidence="3">The sequence shown here is derived from an EMBL/GenBank/DDBJ whole genome shotgun (WGS) entry which is preliminary data.</text>
</comment>
<evidence type="ECO:0000259" key="2">
    <source>
        <dbReference type="Pfam" id="PF00931"/>
    </source>
</evidence>